<dbReference type="VEuPathDB" id="MicrosporidiaDB:G9O61_00g012720"/>
<dbReference type="EMBL" id="JPQZ01000080">
    <property type="protein sequence ID" value="KKO74357.1"/>
    <property type="molecule type" value="Genomic_DNA"/>
</dbReference>
<dbReference type="GO" id="GO:0061630">
    <property type="term" value="F:ubiquitin protein ligase activity"/>
    <property type="evidence" value="ECO:0007669"/>
    <property type="project" value="InterPro"/>
</dbReference>
<reference evidence="10 11" key="1">
    <citation type="journal article" date="2015" name="Environ. Microbiol.">
        <title>Genome analyses suggest the presence of polyploidy and recent human-driven expansions in eight global populations of the honeybee pathogen Nosema ceranae.</title>
        <authorList>
            <person name="Pelin A."/>
            <person name="Selman M."/>
            <person name="Aris-Brosou S."/>
            <person name="Farinelli L."/>
            <person name="Corradi N."/>
        </authorList>
    </citation>
    <scope>NUCLEOTIDE SEQUENCE [LARGE SCALE GENOMIC DNA]</scope>
    <source>
        <strain evidence="10 11">PA08 1199</strain>
    </source>
</reference>
<dbReference type="GeneID" id="36321370"/>
<dbReference type="RefSeq" id="XP_024330099.1">
    <property type="nucleotide sequence ID" value="XM_024476417.1"/>
</dbReference>
<keyword evidence="4" id="KW-0862">Zinc</keyword>
<dbReference type="Pfam" id="PF13696">
    <property type="entry name" value="zf-CCHC_2"/>
    <property type="match status" value="1"/>
</dbReference>
<organism evidence="10 11">
    <name type="scientific">Vairimorpha ceranae</name>
    <dbReference type="NCBI Taxonomy" id="40302"/>
    <lineage>
        <taxon>Eukaryota</taxon>
        <taxon>Fungi</taxon>
        <taxon>Fungi incertae sedis</taxon>
        <taxon>Microsporidia</taxon>
        <taxon>Nosematidae</taxon>
        <taxon>Vairimorpha</taxon>
    </lineage>
</organism>
<dbReference type="Pfam" id="PF13445">
    <property type="entry name" value="zf-RING_UBOX"/>
    <property type="match status" value="1"/>
</dbReference>
<dbReference type="VEuPathDB" id="MicrosporidiaDB:NCER_101067"/>
<evidence type="ECO:0000256" key="4">
    <source>
        <dbReference type="ARBA" id="ARBA00022833"/>
    </source>
</evidence>
<dbReference type="PROSITE" id="PS50158">
    <property type="entry name" value="ZF_CCHC"/>
    <property type="match status" value="1"/>
</dbReference>
<keyword evidence="11" id="KW-1185">Reference proteome</keyword>
<dbReference type="Pfam" id="PF08783">
    <property type="entry name" value="DWNN"/>
    <property type="match status" value="1"/>
</dbReference>
<dbReference type="SUPFAM" id="SSF57756">
    <property type="entry name" value="Retrovirus zinc finger-like domains"/>
    <property type="match status" value="1"/>
</dbReference>
<dbReference type="InterPro" id="IPR001841">
    <property type="entry name" value="Znf_RING"/>
</dbReference>
<dbReference type="InterPro" id="IPR001878">
    <property type="entry name" value="Znf_CCHC"/>
</dbReference>
<dbReference type="GO" id="GO:0006511">
    <property type="term" value="P:ubiquitin-dependent protein catabolic process"/>
    <property type="evidence" value="ECO:0007669"/>
    <property type="project" value="TreeGrafter"/>
</dbReference>
<evidence type="ECO:0000256" key="1">
    <source>
        <dbReference type="ARBA" id="ARBA00004123"/>
    </source>
</evidence>
<feature type="domain" description="RING-type" evidence="7">
    <location>
        <begin position="198"/>
        <end position="232"/>
    </location>
</feature>
<dbReference type="OMA" id="SITMHNI"/>
<dbReference type="GO" id="GO:0005634">
    <property type="term" value="C:nucleus"/>
    <property type="evidence" value="ECO:0007669"/>
    <property type="project" value="UniProtKB-SubCell"/>
</dbReference>
<dbReference type="InterPro" id="IPR036875">
    <property type="entry name" value="Znf_CCHC_sf"/>
</dbReference>
<dbReference type="GO" id="GO:0006397">
    <property type="term" value="P:mRNA processing"/>
    <property type="evidence" value="ECO:0007669"/>
    <property type="project" value="InterPro"/>
</dbReference>
<dbReference type="PROSITE" id="PS50089">
    <property type="entry name" value="ZF_RING_2"/>
    <property type="match status" value="1"/>
</dbReference>
<dbReference type="InterPro" id="IPR033489">
    <property type="entry name" value="RBBP6"/>
</dbReference>
<dbReference type="GO" id="GO:0008270">
    <property type="term" value="F:zinc ion binding"/>
    <property type="evidence" value="ECO:0007669"/>
    <property type="project" value="UniProtKB-KW"/>
</dbReference>
<feature type="domain" description="CCHC-type" evidence="8">
    <location>
        <begin position="110"/>
        <end position="124"/>
    </location>
</feature>
<dbReference type="PANTHER" id="PTHR15439:SF0">
    <property type="entry name" value="CELL DIVISION CYCLE AND APOPTOSIS REGULATOR PROTEIN 1-RELATED"/>
    <property type="match status" value="1"/>
</dbReference>
<dbReference type="GO" id="GO:0016567">
    <property type="term" value="P:protein ubiquitination"/>
    <property type="evidence" value="ECO:0007669"/>
    <property type="project" value="InterPro"/>
</dbReference>
<dbReference type="PROSITE" id="PS51282">
    <property type="entry name" value="DWNN"/>
    <property type="match status" value="1"/>
</dbReference>
<dbReference type="InterPro" id="IPR025829">
    <property type="entry name" value="Zn_knuckle_CX2CX3GHX4C"/>
</dbReference>
<dbReference type="InterPro" id="IPR014891">
    <property type="entry name" value="DWNN_domain"/>
</dbReference>
<dbReference type="SUPFAM" id="SSF57850">
    <property type="entry name" value="RING/U-box"/>
    <property type="match status" value="1"/>
</dbReference>
<dbReference type="InterPro" id="IPR027370">
    <property type="entry name" value="Znf-RING_euk"/>
</dbReference>
<dbReference type="Gene3D" id="3.30.40.10">
    <property type="entry name" value="Zinc/RING finger domain, C3HC4 (zinc finger)"/>
    <property type="match status" value="1"/>
</dbReference>
<evidence type="ECO:0000256" key="3">
    <source>
        <dbReference type="ARBA" id="ARBA00022771"/>
    </source>
</evidence>
<dbReference type="InterPro" id="IPR017907">
    <property type="entry name" value="Znf_RING_CS"/>
</dbReference>
<dbReference type="AlphaFoldDB" id="A0A0F9YNW5"/>
<dbReference type="InterPro" id="IPR013083">
    <property type="entry name" value="Znf_RING/FYVE/PHD"/>
</dbReference>
<accession>A0A0F9YNW5</accession>
<evidence type="ECO:0000256" key="6">
    <source>
        <dbReference type="PROSITE-ProRule" id="PRU00047"/>
    </source>
</evidence>
<dbReference type="SMART" id="SM01180">
    <property type="entry name" value="DWNN"/>
    <property type="match status" value="1"/>
</dbReference>
<feature type="domain" description="DWNN" evidence="9">
    <location>
        <begin position="5"/>
        <end position="77"/>
    </location>
</feature>
<dbReference type="GO" id="GO:0003676">
    <property type="term" value="F:nucleic acid binding"/>
    <property type="evidence" value="ECO:0007669"/>
    <property type="project" value="InterPro"/>
</dbReference>
<keyword evidence="3 6" id="KW-0863">Zinc-finger</keyword>
<dbReference type="PANTHER" id="PTHR15439">
    <property type="entry name" value="RETINOBLASTOMA-BINDING PROTEIN 6"/>
    <property type="match status" value="1"/>
</dbReference>
<evidence type="ECO:0000256" key="5">
    <source>
        <dbReference type="ARBA" id="ARBA00023242"/>
    </source>
</evidence>
<evidence type="ECO:0000313" key="11">
    <source>
        <dbReference type="Proteomes" id="UP000034350"/>
    </source>
</evidence>
<dbReference type="SMART" id="SM00184">
    <property type="entry name" value="RING"/>
    <property type="match status" value="1"/>
</dbReference>
<dbReference type="VEuPathDB" id="MicrosporidiaDB:AAJ76_8000012728"/>
<proteinExistence type="predicted"/>
<evidence type="ECO:0000259" key="8">
    <source>
        <dbReference type="PROSITE" id="PS50158"/>
    </source>
</evidence>
<gene>
    <name evidence="10" type="ORF">AAJ76_8000012728</name>
</gene>
<dbReference type="Proteomes" id="UP000034350">
    <property type="component" value="Unassembled WGS sequence"/>
</dbReference>
<name>A0A0F9YNW5_9MICR</name>
<evidence type="ECO:0000259" key="9">
    <source>
        <dbReference type="PROSITE" id="PS51282"/>
    </source>
</evidence>
<evidence type="ECO:0000259" key="7">
    <source>
        <dbReference type="PROSITE" id="PS50089"/>
    </source>
</evidence>
<dbReference type="Gene3D" id="3.10.20.90">
    <property type="entry name" value="Phosphatidylinositol 3-kinase Catalytic Subunit, Chain A, domain 1"/>
    <property type="match status" value="1"/>
</dbReference>
<comment type="subcellular location">
    <subcellularLocation>
        <location evidence="1">Nucleus</location>
    </subcellularLocation>
</comment>
<keyword evidence="5" id="KW-0539">Nucleus</keyword>
<keyword evidence="2" id="KW-0479">Metal-binding</keyword>
<evidence type="ECO:0000313" key="10">
    <source>
        <dbReference type="EMBL" id="KKO74357.1"/>
    </source>
</evidence>
<protein>
    <submittedName>
        <fullName evidence="10">Ring zinc finger domain-containing protein</fullName>
    </submittedName>
</protein>
<dbReference type="Gene3D" id="4.10.60.10">
    <property type="entry name" value="Zinc finger, CCHC-type"/>
    <property type="match status" value="1"/>
</dbReference>
<evidence type="ECO:0000256" key="2">
    <source>
        <dbReference type="ARBA" id="ARBA00022723"/>
    </source>
</evidence>
<comment type="caution">
    <text evidence="10">The sequence shown here is derived from an EMBL/GenBank/DDBJ whole genome shotgun (WGS) entry which is preliminary data.</text>
</comment>
<dbReference type="OrthoDB" id="5588846at2759"/>
<dbReference type="PROSITE" id="PS00518">
    <property type="entry name" value="ZF_RING_1"/>
    <property type="match status" value="1"/>
</dbReference>
<sequence>MVSVINYKFRSMKNFSTITIEGNGIPLWELKYEIITQKKMQSKDFDLLFFENATNERITDEYQIVERNSHIIVERIPLWMSGTGYFVRDKKKEPSKVSKYKATPPESYVCFRCGNKGHFIQHCPTNEDKAFDIARIRKPSGIPRDFLVQVQEPDVNTNTGMLVTPEGYYVKAQPQVQEWKRNKFVGSNLSEIPSDLKCSICNNLFTNPLITNCHHVFCEGCISTNTECFECKSEIKFVNEDYEKRKKIENFLNK</sequence>